<name>A0A0E0B9G0_9ORYZ</name>
<reference evidence="3" key="2">
    <citation type="submission" date="2018-05" db="EMBL/GenBank/DDBJ databases">
        <title>OgluRS3 (Oryza glumaepatula Reference Sequence Version 3).</title>
        <authorList>
            <person name="Zhang J."/>
            <person name="Kudrna D."/>
            <person name="Lee S."/>
            <person name="Talag J."/>
            <person name="Welchert J."/>
            <person name="Wing R.A."/>
        </authorList>
    </citation>
    <scope>NUCLEOTIDE SEQUENCE [LARGE SCALE GENOMIC DNA]</scope>
</reference>
<feature type="compositionally biased region" description="Basic residues" evidence="1">
    <location>
        <begin position="1"/>
        <end position="12"/>
    </location>
</feature>
<keyword evidence="4" id="KW-1185">Reference proteome</keyword>
<organism evidence="3">
    <name type="scientific">Oryza glumipatula</name>
    <dbReference type="NCBI Taxonomy" id="40148"/>
    <lineage>
        <taxon>Eukaryota</taxon>
        <taxon>Viridiplantae</taxon>
        <taxon>Streptophyta</taxon>
        <taxon>Embryophyta</taxon>
        <taxon>Tracheophyta</taxon>
        <taxon>Spermatophyta</taxon>
        <taxon>Magnoliopsida</taxon>
        <taxon>Liliopsida</taxon>
        <taxon>Poales</taxon>
        <taxon>Poaceae</taxon>
        <taxon>BOP clade</taxon>
        <taxon>Oryzoideae</taxon>
        <taxon>Oryzeae</taxon>
        <taxon>Oryzinae</taxon>
        <taxon>Oryza</taxon>
    </lineage>
</organism>
<dbReference type="Gramene" id="OGLUM10G07020.1">
    <property type="protein sequence ID" value="OGLUM10G07020.1"/>
    <property type="gene ID" value="OGLUM10G07020"/>
</dbReference>
<dbReference type="AlphaFoldDB" id="A0A0E0B9G0"/>
<sequence>MDSRSSVKRSPRKPLPPEACQGKSSYFQEHHAMLENNGKSPYHHAPHAWRFAFCPPISDSPQAATVIPPIKRKNYKDDLEHHISITKKALNSYNMANGDLDYEFAGGTRISTIAEFGSTYHHCNFLVFSPTTRTIHLFFAEFDANTQDERGVHETRADAQRCHGRVTSSATSQAVITTYMHNLRKTLRNMPGWYVSYVMVTQLGQGSLPSMTHRWAVDQWLATDEPPHMLTAERKGCSIGAVAS</sequence>
<evidence type="ECO:0000259" key="2">
    <source>
        <dbReference type="Pfam" id="PF12274"/>
    </source>
</evidence>
<evidence type="ECO:0000256" key="1">
    <source>
        <dbReference type="SAM" id="MobiDB-lite"/>
    </source>
</evidence>
<proteinExistence type="predicted"/>
<feature type="region of interest" description="Disordered" evidence="1">
    <location>
        <begin position="1"/>
        <end position="21"/>
    </location>
</feature>
<dbReference type="Proteomes" id="UP000026961">
    <property type="component" value="Chromosome 10"/>
</dbReference>
<dbReference type="EnsemblPlants" id="OGLUM10G07020.1">
    <property type="protein sequence ID" value="OGLUM10G07020.1"/>
    <property type="gene ID" value="OGLUM10G07020"/>
</dbReference>
<dbReference type="HOGENOM" id="CLU_1139522_0_0_1"/>
<evidence type="ECO:0000313" key="4">
    <source>
        <dbReference type="Proteomes" id="UP000026961"/>
    </source>
</evidence>
<protein>
    <recommendedName>
        <fullName evidence="2">DUF3615 domain-containing protein</fullName>
    </recommendedName>
</protein>
<feature type="domain" description="DUF3615" evidence="2">
    <location>
        <begin position="87"/>
        <end position="151"/>
    </location>
</feature>
<evidence type="ECO:0000313" key="3">
    <source>
        <dbReference type="EnsemblPlants" id="OGLUM10G07020.1"/>
    </source>
</evidence>
<accession>A0A0E0B9G0</accession>
<reference evidence="3" key="1">
    <citation type="submission" date="2015-04" db="UniProtKB">
        <authorList>
            <consortium name="EnsemblPlants"/>
        </authorList>
    </citation>
    <scope>IDENTIFICATION</scope>
</reference>
<dbReference type="Pfam" id="PF12274">
    <property type="entry name" value="DUF3615"/>
    <property type="match status" value="1"/>
</dbReference>
<dbReference type="InterPro" id="IPR022059">
    <property type="entry name" value="DUF3615"/>
</dbReference>